<protein>
    <recommendedName>
        <fullName evidence="3">Methyltransferase type 11 domain-containing protein</fullName>
    </recommendedName>
</protein>
<dbReference type="AlphaFoldDB" id="A0A1F6WAN8"/>
<dbReference type="EMBL" id="MFUJ01000034">
    <property type="protein sequence ID" value="OGI78944.1"/>
    <property type="molecule type" value="Genomic_DNA"/>
</dbReference>
<dbReference type="InterPro" id="IPR029063">
    <property type="entry name" value="SAM-dependent_MTases_sf"/>
</dbReference>
<reference evidence="1 2" key="1">
    <citation type="journal article" date="2016" name="Nat. Commun.">
        <title>Thousands of microbial genomes shed light on interconnected biogeochemical processes in an aquifer system.</title>
        <authorList>
            <person name="Anantharaman K."/>
            <person name="Brown C.T."/>
            <person name="Hug L.A."/>
            <person name="Sharon I."/>
            <person name="Castelle C.J."/>
            <person name="Probst A.J."/>
            <person name="Thomas B.C."/>
            <person name="Singh A."/>
            <person name="Wilkins M.J."/>
            <person name="Karaoz U."/>
            <person name="Brodie E.L."/>
            <person name="Williams K.H."/>
            <person name="Hubbard S.S."/>
            <person name="Banfield J.F."/>
        </authorList>
    </citation>
    <scope>NUCLEOTIDE SEQUENCE [LARGE SCALE GENOMIC DNA]</scope>
</reference>
<accession>A0A1F6WAN8</accession>
<evidence type="ECO:0008006" key="3">
    <source>
        <dbReference type="Google" id="ProtNLM"/>
    </source>
</evidence>
<dbReference type="SUPFAM" id="SSF53335">
    <property type="entry name" value="S-adenosyl-L-methionine-dependent methyltransferases"/>
    <property type="match status" value="1"/>
</dbReference>
<gene>
    <name evidence="1" type="ORF">A3F19_02785</name>
</gene>
<dbReference type="Gene3D" id="3.40.50.150">
    <property type="entry name" value="Vaccinia Virus protein VP39"/>
    <property type="match status" value="1"/>
</dbReference>
<name>A0A1F6WAN8_9BACT</name>
<sequence>MIVPTLARMIVREHLYKPITGRVLCLGRQTIGITYEQFVELLKQENYLVSNDVLDSTKSEHDNQTRVGKKNSDFISDKVFFDLLGIKQVRSMDVSTYEKADIIHDLNKPIPKNLEGQFDFIIDGGTFDHLFDLRTAFENVVKMLKVGGKVFQWNAASNFAGDTYLSFGPDFFYDYYVLNKFADCKVYLAEVDVRGGQKEQWDIYEFVGTKYRYFYSKRVVMVIVLAEKGPSSTYSRMPVQLQYRDAHLKQEYEDNQKIISLSARRSYRGSARTKIKALANKIRNRIVREIGYLGTSEEKVIQGYRYVGKI</sequence>
<dbReference type="Proteomes" id="UP000177052">
    <property type="component" value="Unassembled WGS sequence"/>
</dbReference>
<evidence type="ECO:0000313" key="2">
    <source>
        <dbReference type="Proteomes" id="UP000177052"/>
    </source>
</evidence>
<proteinExistence type="predicted"/>
<comment type="caution">
    <text evidence="1">The sequence shown here is derived from an EMBL/GenBank/DDBJ whole genome shotgun (WGS) entry which is preliminary data.</text>
</comment>
<evidence type="ECO:0000313" key="1">
    <source>
        <dbReference type="EMBL" id="OGI78944.1"/>
    </source>
</evidence>
<organism evidence="1 2">
    <name type="scientific">Candidatus Nomurabacteria bacterium RIFCSPHIGHO2_12_FULL_37_29</name>
    <dbReference type="NCBI Taxonomy" id="1801759"/>
    <lineage>
        <taxon>Bacteria</taxon>
        <taxon>Candidatus Nomuraibacteriota</taxon>
    </lineage>
</organism>